<dbReference type="AlphaFoldDB" id="D8JCY0"/>
<dbReference type="KEGG" id="hje:HacjB3_17663"/>
<proteinExistence type="predicted"/>
<keyword evidence="1" id="KW-0614">Plasmid</keyword>
<name>D8JCY0_HALJB</name>
<organism evidence="1 3">
    <name type="scientific">Halalkalicoccus jeotgali (strain DSM 18796 / CECT 7217 / JCM 14584 / KCTC 4019 / B3)</name>
    <dbReference type="NCBI Taxonomy" id="795797"/>
    <lineage>
        <taxon>Archaea</taxon>
        <taxon>Methanobacteriati</taxon>
        <taxon>Methanobacteriota</taxon>
        <taxon>Stenosarchaea group</taxon>
        <taxon>Halobacteria</taxon>
        <taxon>Halobacteriales</taxon>
        <taxon>Halococcaceae</taxon>
        <taxon>Halalkalicoccus</taxon>
    </lineage>
</organism>
<dbReference type="Proteomes" id="UP000011645">
    <property type="component" value="Unassembled WGS sequence"/>
</dbReference>
<geneLocation type="plasmid" evidence="1 3">
    <name>2</name>
</geneLocation>
<evidence type="ECO:0000313" key="3">
    <source>
        <dbReference type="Proteomes" id="UP000000390"/>
    </source>
</evidence>
<reference evidence="1 3" key="1">
    <citation type="journal article" date="2010" name="J. Bacteriol.">
        <title>Complete genome sequence of Halalkalicoccus jeotgali B3(T), an extremely halophilic archaeon.</title>
        <authorList>
            <person name="Roh S.W."/>
            <person name="Nam Y.D."/>
            <person name="Nam S.H."/>
            <person name="Choi S.H."/>
            <person name="Park H.S."/>
            <person name="Bae J.W."/>
        </authorList>
    </citation>
    <scope>NUCLEOTIDE SEQUENCE [LARGE SCALE GENOMIC DNA]</scope>
    <source>
        <strain evidence="1">B3</strain>
        <strain evidence="3">DSM 18796 / CECT 7217 / JCM 14584 / KCTC 4019 / B3</strain>
        <plasmid evidence="3">2</plasmid>
    </source>
</reference>
<evidence type="ECO:0000313" key="4">
    <source>
        <dbReference type="Proteomes" id="UP000011645"/>
    </source>
</evidence>
<dbReference type="EMBL" id="AOHV01000020">
    <property type="protein sequence ID" value="ELY38689.1"/>
    <property type="molecule type" value="Genomic_DNA"/>
</dbReference>
<evidence type="ECO:0000313" key="2">
    <source>
        <dbReference type="EMBL" id="ELY38689.1"/>
    </source>
</evidence>
<dbReference type="HOGENOM" id="CLU_2911378_0_0_2"/>
<sequence length="61" mass="7193">MQDVFVLEDFLRPLEEDHAHLMEERVYNTSAAIDTNDSFVSYVHWRDTTDSNVMAKEWGET</sequence>
<evidence type="ECO:0000313" key="1">
    <source>
        <dbReference type="EMBL" id="ADJ16875.1"/>
    </source>
</evidence>
<dbReference type="Proteomes" id="UP000000390">
    <property type="component" value="Plasmid 2"/>
</dbReference>
<keyword evidence="4" id="KW-1185">Reference proteome</keyword>
<dbReference type="EMBL" id="CP002064">
    <property type="protein sequence ID" value="ADJ16875.1"/>
    <property type="molecule type" value="Genomic_DNA"/>
</dbReference>
<gene>
    <name evidence="1" type="ordered locus">HacjB3_17663</name>
    <name evidence="2" type="ORF">C497_07104</name>
</gene>
<protein>
    <submittedName>
        <fullName evidence="1">Uncharacterized protein</fullName>
    </submittedName>
</protein>
<reference evidence="2 4" key="2">
    <citation type="journal article" date="2014" name="PLoS Genet.">
        <title>Phylogenetically driven sequencing of extremely halophilic archaea reveals strategies for static and dynamic osmo-response.</title>
        <authorList>
            <person name="Becker E.A."/>
            <person name="Seitzer P.M."/>
            <person name="Tritt A."/>
            <person name="Larsen D."/>
            <person name="Krusor M."/>
            <person name="Yao A.I."/>
            <person name="Wu D."/>
            <person name="Madern D."/>
            <person name="Eisen J.A."/>
            <person name="Darling A.E."/>
            <person name="Facciotti M.T."/>
        </authorList>
    </citation>
    <scope>NUCLEOTIDE SEQUENCE [LARGE SCALE GENOMIC DNA]</scope>
    <source>
        <strain evidence="2">B3</strain>
        <strain evidence="4">DSM 18796 / CECT 7217 / JCM 14584 / KCTC 4019 / B3</strain>
    </source>
</reference>
<accession>D8JCY0</accession>